<protein>
    <submittedName>
        <fullName evidence="2">Uncharacterized protein</fullName>
    </submittedName>
</protein>
<gene>
    <name evidence="2" type="ORF">AURDEDRAFT_171848</name>
</gene>
<evidence type="ECO:0000256" key="1">
    <source>
        <dbReference type="SAM" id="MobiDB-lite"/>
    </source>
</evidence>
<dbReference type="AlphaFoldDB" id="J0DBT3"/>
<dbReference type="InParanoid" id="J0DBT3"/>
<sequence length="458" mass="49875">MPAIESPFSRSWPLPARGPELFGHCVLLRLDPAASVAALQDEEATRSASLISRDWFLGVTLASGGAGLYAPDGRGFLSFKFCLIGTNLPTEYEPGAVPIAPLEPLIAERPAFNFVPALPVEGLYVHTYPCMYAIVSRIHDTPEKPLAMLSPDEHLRLRQYQSRDEYNQGMFEHAKEVAEYEAKQAVMLAVPPDEAPVIPIDAEQRSHPSISSVSGSDCDSEVSDIKYLLTEDMQARLRRVRIFVEVWLDPAFHPGTPTDPAKFKEATAEVEALWEDWKERVQAAGDGPDDTPIDVGLPYDDHAVLPEDAVDSRIEKDNLARQAAPSMPESETAPESPTHWLRPTETTKVFAGPIETRQDDQKAELNGGKILHNGEDAVTAALPTEHPLRMATAGDGPESQLANTSTSVTEPSSRKTGLSGVPKRSLAFLRGSLSNLRTKAEAIRVFSKAAKGQPVASS</sequence>
<reference evidence="3" key="1">
    <citation type="journal article" date="2012" name="Science">
        <title>The Paleozoic origin of enzymatic lignin decomposition reconstructed from 31 fungal genomes.</title>
        <authorList>
            <person name="Floudas D."/>
            <person name="Binder M."/>
            <person name="Riley R."/>
            <person name="Barry K."/>
            <person name="Blanchette R.A."/>
            <person name="Henrissat B."/>
            <person name="Martinez A.T."/>
            <person name="Otillar R."/>
            <person name="Spatafora J.W."/>
            <person name="Yadav J.S."/>
            <person name="Aerts A."/>
            <person name="Benoit I."/>
            <person name="Boyd A."/>
            <person name="Carlson A."/>
            <person name="Copeland A."/>
            <person name="Coutinho P.M."/>
            <person name="de Vries R.P."/>
            <person name="Ferreira P."/>
            <person name="Findley K."/>
            <person name="Foster B."/>
            <person name="Gaskell J."/>
            <person name="Glotzer D."/>
            <person name="Gorecki P."/>
            <person name="Heitman J."/>
            <person name="Hesse C."/>
            <person name="Hori C."/>
            <person name="Igarashi K."/>
            <person name="Jurgens J.A."/>
            <person name="Kallen N."/>
            <person name="Kersten P."/>
            <person name="Kohler A."/>
            <person name="Kuees U."/>
            <person name="Kumar T.K.A."/>
            <person name="Kuo A."/>
            <person name="LaButti K."/>
            <person name="Larrondo L.F."/>
            <person name="Lindquist E."/>
            <person name="Ling A."/>
            <person name="Lombard V."/>
            <person name="Lucas S."/>
            <person name="Lundell T."/>
            <person name="Martin R."/>
            <person name="McLaughlin D.J."/>
            <person name="Morgenstern I."/>
            <person name="Morin E."/>
            <person name="Murat C."/>
            <person name="Nagy L.G."/>
            <person name="Nolan M."/>
            <person name="Ohm R.A."/>
            <person name="Patyshakuliyeva A."/>
            <person name="Rokas A."/>
            <person name="Ruiz-Duenas F.J."/>
            <person name="Sabat G."/>
            <person name="Salamov A."/>
            <person name="Samejima M."/>
            <person name="Schmutz J."/>
            <person name="Slot J.C."/>
            <person name="St John F."/>
            <person name="Stenlid J."/>
            <person name="Sun H."/>
            <person name="Sun S."/>
            <person name="Syed K."/>
            <person name="Tsang A."/>
            <person name="Wiebenga A."/>
            <person name="Young D."/>
            <person name="Pisabarro A."/>
            <person name="Eastwood D.C."/>
            <person name="Martin F."/>
            <person name="Cullen D."/>
            <person name="Grigoriev I.V."/>
            <person name="Hibbett D.S."/>
        </authorList>
    </citation>
    <scope>NUCLEOTIDE SEQUENCE [LARGE SCALE GENOMIC DNA]</scope>
    <source>
        <strain evidence="3">TFB10046</strain>
    </source>
</reference>
<proteinExistence type="predicted"/>
<keyword evidence="3" id="KW-1185">Reference proteome</keyword>
<evidence type="ECO:0000313" key="2">
    <source>
        <dbReference type="EMBL" id="EJD39053.1"/>
    </source>
</evidence>
<name>J0DBT3_AURST</name>
<feature type="region of interest" description="Disordered" evidence="1">
    <location>
        <begin position="318"/>
        <end position="345"/>
    </location>
</feature>
<dbReference type="Proteomes" id="UP000006514">
    <property type="component" value="Unassembled WGS sequence"/>
</dbReference>
<evidence type="ECO:0000313" key="3">
    <source>
        <dbReference type="Proteomes" id="UP000006514"/>
    </source>
</evidence>
<dbReference type="KEGG" id="adl:AURDEDRAFT_171848"/>
<feature type="compositionally biased region" description="Polar residues" evidence="1">
    <location>
        <begin position="400"/>
        <end position="416"/>
    </location>
</feature>
<feature type="region of interest" description="Disordered" evidence="1">
    <location>
        <begin position="389"/>
        <end position="421"/>
    </location>
</feature>
<accession>J0DBT3</accession>
<dbReference type="EMBL" id="JH687817">
    <property type="protein sequence ID" value="EJD39053.1"/>
    <property type="molecule type" value="Genomic_DNA"/>
</dbReference>
<organism evidence="2 3">
    <name type="scientific">Auricularia subglabra (strain TFB-10046 / SS5)</name>
    <name type="common">White-rot fungus</name>
    <name type="synonym">Auricularia delicata (strain TFB10046)</name>
    <dbReference type="NCBI Taxonomy" id="717982"/>
    <lineage>
        <taxon>Eukaryota</taxon>
        <taxon>Fungi</taxon>
        <taxon>Dikarya</taxon>
        <taxon>Basidiomycota</taxon>
        <taxon>Agaricomycotina</taxon>
        <taxon>Agaricomycetes</taxon>
        <taxon>Auriculariales</taxon>
        <taxon>Auriculariaceae</taxon>
        <taxon>Auricularia</taxon>
    </lineage>
</organism>